<dbReference type="PANTHER" id="PTHR22749">
    <property type="entry name" value="RIBOFLAVIN KINASE/FMN ADENYLYLTRANSFERASE"/>
    <property type="match status" value="1"/>
</dbReference>
<dbReference type="InterPro" id="IPR023468">
    <property type="entry name" value="Riboflavin_kinase"/>
</dbReference>
<evidence type="ECO:0000256" key="6">
    <source>
        <dbReference type="ARBA" id="ARBA00012393"/>
    </source>
</evidence>
<evidence type="ECO:0000256" key="7">
    <source>
        <dbReference type="ARBA" id="ARBA00018483"/>
    </source>
</evidence>
<keyword evidence="9" id="KW-0288">FMN</keyword>
<evidence type="ECO:0000256" key="14">
    <source>
        <dbReference type="ARBA" id="ARBA00022840"/>
    </source>
</evidence>
<keyword evidence="19" id="KW-0418">Kinase</keyword>
<comment type="function">
    <text evidence="1">Catalyzes the phosphorylation of riboflavin to FMN followed by the adenylation of FMN to FAD.</text>
</comment>
<name>A0A7W9S591_9HYPH</name>
<dbReference type="GO" id="GO:0009231">
    <property type="term" value="P:riboflavin biosynthetic process"/>
    <property type="evidence" value="ECO:0007669"/>
    <property type="project" value="InterPro"/>
</dbReference>
<evidence type="ECO:0000256" key="5">
    <source>
        <dbReference type="ARBA" id="ARBA00012105"/>
    </source>
</evidence>
<proteinExistence type="inferred from homology"/>
<evidence type="ECO:0000256" key="9">
    <source>
        <dbReference type="ARBA" id="ARBA00022643"/>
    </source>
</evidence>
<dbReference type="AlphaFoldDB" id="A0A7W9S591"/>
<organism evidence="19 20">
    <name type="scientific">Aquamicrobium lusatiense</name>
    <dbReference type="NCBI Taxonomy" id="89772"/>
    <lineage>
        <taxon>Bacteria</taxon>
        <taxon>Pseudomonadati</taxon>
        <taxon>Pseudomonadota</taxon>
        <taxon>Alphaproteobacteria</taxon>
        <taxon>Hyphomicrobiales</taxon>
        <taxon>Phyllobacteriaceae</taxon>
        <taxon>Aquamicrobium</taxon>
    </lineage>
</organism>
<comment type="similarity">
    <text evidence="4">Belongs to the RibF family.</text>
</comment>
<evidence type="ECO:0000256" key="4">
    <source>
        <dbReference type="ARBA" id="ARBA00010214"/>
    </source>
</evidence>
<evidence type="ECO:0000256" key="1">
    <source>
        <dbReference type="ARBA" id="ARBA00002121"/>
    </source>
</evidence>
<dbReference type="EMBL" id="JACHEU010000002">
    <property type="protein sequence ID" value="MBB6013559.1"/>
    <property type="molecule type" value="Genomic_DNA"/>
</dbReference>
<accession>A0A7W9S591</accession>
<protein>
    <recommendedName>
        <fullName evidence="7">Bifunctional riboflavin kinase/FMN adenylyltransferase</fullName>
        <ecNumber evidence="5">2.7.1.26</ecNumber>
        <ecNumber evidence="6">2.7.7.2</ecNumber>
    </recommendedName>
    <alternativeName>
        <fullName evidence="15">Riboflavin biosynthesis protein RibF</fullName>
    </alternativeName>
</protein>
<reference evidence="19 20" key="1">
    <citation type="submission" date="2020-08" db="EMBL/GenBank/DDBJ databases">
        <title>Genomic Encyclopedia of Type Strains, Phase IV (KMG-IV): sequencing the most valuable type-strain genomes for metagenomic binning, comparative biology and taxonomic classification.</title>
        <authorList>
            <person name="Goeker M."/>
        </authorList>
    </citation>
    <scope>NUCLEOTIDE SEQUENCE [LARGE SCALE GENOMIC DNA]</scope>
    <source>
        <strain evidence="19 20">DSM 11099</strain>
    </source>
</reference>
<keyword evidence="13" id="KW-0274">FAD</keyword>
<keyword evidence="8" id="KW-0285">Flavoprotein</keyword>
<dbReference type="GO" id="GO:0006747">
    <property type="term" value="P:FAD biosynthetic process"/>
    <property type="evidence" value="ECO:0007669"/>
    <property type="project" value="UniProtKB-UniPathway"/>
</dbReference>
<comment type="catalytic activity">
    <reaction evidence="16">
        <text>riboflavin + ATP = FMN + ADP + H(+)</text>
        <dbReference type="Rhea" id="RHEA:14357"/>
        <dbReference type="ChEBI" id="CHEBI:15378"/>
        <dbReference type="ChEBI" id="CHEBI:30616"/>
        <dbReference type="ChEBI" id="CHEBI:57986"/>
        <dbReference type="ChEBI" id="CHEBI:58210"/>
        <dbReference type="ChEBI" id="CHEBI:456216"/>
        <dbReference type="EC" id="2.7.1.26"/>
    </reaction>
</comment>
<dbReference type="GO" id="GO:0008531">
    <property type="term" value="F:riboflavin kinase activity"/>
    <property type="evidence" value="ECO:0007669"/>
    <property type="project" value="UniProtKB-EC"/>
</dbReference>
<evidence type="ECO:0000256" key="17">
    <source>
        <dbReference type="ARBA" id="ARBA00049494"/>
    </source>
</evidence>
<dbReference type="EC" id="2.7.7.2" evidence="6"/>
<evidence type="ECO:0000256" key="11">
    <source>
        <dbReference type="ARBA" id="ARBA00022695"/>
    </source>
</evidence>
<dbReference type="UniPathway" id="UPA00277">
    <property type="reaction ID" value="UER00407"/>
</dbReference>
<keyword evidence="20" id="KW-1185">Reference proteome</keyword>
<keyword evidence="14" id="KW-0067">ATP-binding</keyword>
<evidence type="ECO:0000313" key="19">
    <source>
        <dbReference type="EMBL" id="MBB6013559.1"/>
    </source>
</evidence>
<dbReference type="InterPro" id="IPR015864">
    <property type="entry name" value="FAD_synthase"/>
</dbReference>
<evidence type="ECO:0000256" key="8">
    <source>
        <dbReference type="ARBA" id="ARBA00022630"/>
    </source>
</evidence>
<evidence type="ECO:0000256" key="16">
    <source>
        <dbReference type="ARBA" id="ARBA00047880"/>
    </source>
</evidence>
<dbReference type="Pfam" id="PF06574">
    <property type="entry name" value="FAD_syn"/>
    <property type="match status" value="1"/>
</dbReference>
<comment type="pathway">
    <text evidence="2">Cofactor biosynthesis; FAD biosynthesis; FAD from FMN: step 1/1.</text>
</comment>
<dbReference type="GO" id="GO:0003919">
    <property type="term" value="F:FMN adenylyltransferase activity"/>
    <property type="evidence" value="ECO:0007669"/>
    <property type="project" value="UniProtKB-EC"/>
</dbReference>
<gene>
    <name evidence="19" type="ORF">HNR59_002948</name>
</gene>
<keyword evidence="11 19" id="KW-0548">Nucleotidyltransferase</keyword>
<feature type="domain" description="FAD synthetase" evidence="18">
    <location>
        <begin position="32"/>
        <end position="181"/>
    </location>
</feature>
<evidence type="ECO:0000256" key="12">
    <source>
        <dbReference type="ARBA" id="ARBA00022741"/>
    </source>
</evidence>
<dbReference type="Proteomes" id="UP000533306">
    <property type="component" value="Unassembled WGS sequence"/>
</dbReference>
<dbReference type="SUPFAM" id="SSF52374">
    <property type="entry name" value="Nucleotidylyl transferase"/>
    <property type="match status" value="1"/>
</dbReference>
<dbReference type="FunFam" id="3.40.50.620:FF:000021">
    <property type="entry name" value="Riboflavin biosynthesis protein"/>
    <property type="match status" value="1"/>
</dbReference>
<evidence type="ECO:0000259" key="18">
    <source>
        <dbReference type="Pfam" id="PF06574"/>
    </source>
</evidence>
<evidence type="ECO:0000256" key="2">
    <source>
        <dbReference type="ARBA" id="ARBA00004726"/>
    </source>
</evidence>
<dbReference type="Gene3D" id="3.40.50.620">
    <property type="entry name" value="HUPs"/>
    <property type="match status" value="1"/>
</dbReference>
<comment type="pathway">
    <text evidence="3">Cofactor biosynthesis; FMN biosynthesis; FMN from riboflavin (ATP route): step 1/1.</text>
</comment>
<evidence type="ECO:0000256" key="10">
    <source>
        <dbReference type="ARBA" id="ARBA00022679"/>
    </source>
</evidence>
<dbReference type="RefSeq" id="WP_183831756.1">
    <property type="nucleotide sequence ID" value="NZ_JACHEU010000002.1"/>
</dbReference>
<dbReference type="EC" id="2.7.1.26" evidence="5"/>
<dbReference type="CDD" id="cd02064">
    <property type="entry name" value="FAD_synthetase_N"/>
    <property type="match status" value="1"/>
</dbReference>
<dbReference type="GO" id="GO:0005524">
    <property type="term" value="F:ATP binding"/>
    <property type="evidence" value="ECO:0007669"/>
    <property type="project" value="UniProtKB-KW"/>
</dbReference>
<dbReference type="GO" id="GO:0009398">
    <property type="term" value="P:FMN biosynthetic process"/>
    <property type="evidence" value="ECO:0007669"/>
    <property type="project" value="TreeGrafter"/>
</dbReference>
<comment type="caution">
    <text evidence="19">The sequence shown here is derived from an EMBL/GenBank/DDBJ whole genome shotgun (WGS) entry which is preliminary data.</text>
</comment>
<dbReference type="InterPro" id="IPR014729">
    <property type="entry name" value="Rossmann-like_a/b/a_fold"/>
</dbReference>
<sequence>MMSPVVSTFASRKAGALPEIVTESLAGDHPLRGSVLILGNFDGLHVGHQQLVHMAHGLAGKHPVSVMSCEPHPRSFFATQDEPFRLATPSAKRLLMAPYGVDFIYSPRFNRSFAGMSPAEFVDDILVEALGVRHVIAGPDFRFGNKRSGDMRMLSELGALRGFGVSIAPEVAHAGIRVSSTLIRTAIRSGDLRGAARFLGGGWLVETRRRADGSLEMHPDLCKPRAGRYAGFPERAGYQPDRIRIDITPEGGFIPLSPYPLQSAPEMWRLETQD</sequence>
<evidence type="ECO:0000256" key="3">
    <source>
        <dbReference type="ARBA" id="ARBA00005201"/>
    </source>
</evidence>
<keyword evidence="12" id="KW-0547">Nucleotide-binding</keyword>
<evidence type="ECO:0000256" key="15">
    <source>
        <dbReference type="ARBA" id="ARBA00032176"/>
    </source>
</evidence>
<evidence type="ECO:0000313" key="20">
    <source>
        <dbReference type="Proteomes" id="UP000533306"/>
    </source>
</evidence>
<keyword evidence="10 19" id="KW-0808">Transferase</keyword>
<evidence type="ECO:0000256" key="13">
    <source>
        <dbReference type="ARBA" id="ARBA00022827"/>
    </source>
</evidence>
<comment type="catalytic activity">
    <reaction evidence="17">
        <text>FMN + ATP + H(+) = FAD + diphosphate</text>
        <dbReference type="Rhea" id="RHEA:17237"/>
        <dbReference type="ChEBI" id="CHEBI:15378"/>
        <dbReference type="ChEBI" id="CHEBI:30616"/>
        <dbReference type="ChEBI" id="CHEBI:33019"/>
        <dbReference type="ChEBI" id="CHEBI:57692"/>
        <dbReference type="ChEBI" id="CHEBI:58210"/>
        <dbReference type="EC" id="2.7.7.2"/>
    </reaction>
</comment>
<dbReference type="PANTHER" id="PTHR22749:SF6">
    <property type="entry name" value="RIBOFLAVIN KINASE"/>
    <property type="match status" value="1"/>
</dbReference>